<comment type="caution">
    <text evidence="1">The sequence shown here is derived from an EMBL/GenBank/DDBJ whole genome shotgun (WGS) entry which is preliminary data.</text>
</comment>
<evidence type="ECO:0000313" key="2">
    <source>
        <dbReference type="Proteomes" id="UP000662618"/>
    </source>
</evidence>
<gene>
    <name evidence="1" type="ORF">CHRY9390_02742</name>
</gene>
<evidence type="ECO:0000313" key="1">
    <source>
        <dbReference type="EMBL" id="CAD7814007.1"/>
    </source>
</evidence>
<dbReference type="Proteomes" id="UP000662618">
    <property type="component" value="Unassembled WGS sequence"/>
</dbReference>
<accession>A0A9N8QRG7</accession>
<protein>
    <submittedName>
        <fullName evidence="1">Uncharacterized protein</fullName>
    </submittedName>
</protein>
<proteinExistence type="predicted"/>
<dbReference type="AlphaFoldDB" id="A0A9N8QRG7"/>
<reference evidence="1" key="1">
    <citation type="submission" date="2020-12" db="EMBL/GenBank/DDBJ databases">
        <authorList>
            <person name="Rodrigo-Torres L."/>
            <person name="Arahal R. D."/>
            <person name="Lucena T."/>
        </authorList>
    </citation>
    <scope>NUCLEOTIDE SEQUENCE</scope>
    <source>
        <strain evidence="1">CECT 9390</strain>
    </source>
</reference>
<organism evidence="1 2">
    <name type="scientific">Chryseobacterium aquaeductus</name>
    <dbReference type="NCBI Taxonomy" id="2675056"/>
    <lineage>
        <taxon>Bacteria</taxon>
        <taxon>Pseudomonadati</taxon>
        <taxon>Bacteroidota</taxon>
        <taxon>Flavobacteriia</taxon>
        <taxon>Flavobacteriales</taxon>
        <taxon>Weeksellaceae</taxon>
        <taxon>Chryseobacterium group</taxon>
        <taxon>Chryseobacterium</taxon>
    </lineage>
</organism>
<keyword evidence="2" id="KW-1185">Reference proteome</keyword>
<name>A0A9N8QRG7_9FLAO</name>
<sequence length="44" mass="5180">MQKLKKNYSLIKDLLKKIKICKQFIIKANTLKTPGIFSQQLIIF</sequence>
<dbReference type="EMBL" id="CAJIMS010000001">
    <property type="protein sequence ID" value="CAD7814007.1"/>
    <property type="molecule type" value="Genomic_DNA"/>
</dbReference>